<dbReference type="GO" id="GO:0016746">
    <property type="term" value="F:acyltransferase activity"/>
    <property type="evidence" value="ECO:0007669"/>
    <property type="project" value="UniProtKB-KW"/>
</dbReference>
<dbReference type="PANTHER" id="PTHR37323:SF1">
    <property type="entry name" value="L-ORNITHINE N(ALPHA)-ACYLTRANSFERASE"/>
    <property type="match status" value="1"/>
</dbReference>
<dbReference type="Pfam" id="PF13444">
    <property type="entry name" value="Acetyltransf_5"/>
    <property type="match status" value="1"/>
</dbReference>
<dbReference type="AlphaFoldDB" id="K6V244"/>
<evidence type="ECO:0008006" key="8">
    <source>
        <dbReference type="Google" id="ProtNLM"/>
    </source>
</evidence>
<evidence type="ECO:0000256" key="3">
    <source>
        <dbReference type="ARBA" id="ARBA00022679"/>
    </source>
</evidence>
<dbReference type="Proteomes" id="UP000008363">
    <property type="component" value="Unassembled WGS sequence"/>
</dbReference>
<proteinExistence type="predicted"/>
<dbReference type="RefSeq" id="WP_006332560.1">
    <property type="nucleotide sequence ID" value="NZ_BAHC01000082.1"/>
</dbReference>
<keyword evidence="5" id="KW-0012">Acyltransferase</keyword>
<keyword evidence="2" id="KW-0444">Lipid biosynthesis</keyword>
<name>K6V244_9ACTN</name>
<evidence type="ECO:0000313" key="7">
    <source>
        <dbReference type="Proteomes" id="UP000008363"/>
    </source>
</evidence>
<protein>
    <recommendedName>
        <fullName evidence="8">GNAT family N-acetyltransferase</fullName>
    </recommendedName>
</protein>
<keyword evidence="3" id="KW-0808">Transferase</keyword>
<dbReference type="InterPro" id="IPR052351">
    <property type="entry name" value="Ornithine_N-alpha-AT"/>
</dbReference>
<evidence type="ECO:0000256" key="5">
    <source>
        <dbReference type="ARBA" id="ARBA00023315"/>
    </source>
</evidence>
<evidence type="ECO:0000256" key="1">
    <source>
        <dbReference type="ARBA" id="ARBA00005189"/>
    </source>
</evidence>
<sequence>MTVTTYPAGIRSVPAGARVRPILIAGPLSVELTDDPADIAAVQHLRYQVFAAEPGFSDAIGEPTTQRDADRYDEYCEHLVVRHLDHGLVGCARLLPPDRATAAGGWYTDTEFDAGELDEIRSATVEMGRVCVAPDHRQGSTTALMWAALLHYLEASDHRYLIGCVSVPLGLSGARGSVLRGVRDVVMDRHRAPWQAYPHVRPLVDGRLLDHIGPPANPPIPPLMRAYLRMGAQVCGEPAIDPVFDVGDFVTVLDRLAGNSRYLDRMRAAVGRLAPVARA</sequence>
<keyword evidence="4" id="KW-0443">Lipid metabolism</keyword>
<evidence type="ECO:0000313" key="6">
    <source>
        <dbReference type="EMBL" id="GAB90053.1"/>
    </source>
</evidence>
<evidence type="ECO:0000256" key="4">
    <source>
        <dbReference type="ARBA" id="ARBA00023098"/>
    </source>
</evidence>
<dbReference type="InterPro" id="IPR016181">
    <property type="entry name" value="Acyl_CoA_acyltransferase"/>
</dbReference>
<dbReference type="SUPFAM" id="SSF55729">
    <property type="entry name" value="Acyl-CoA N-acyltransferases (Nat)"/>
    <property type="match status" value="1"/>
</dbReference>
<dbReference type="Gene3D" id="3.40.630.30">
    <property type="match status" value="1"/>
</dbReference>
<comment type="caution">
    <text evidence="6">The sequence shown here is derived from an EMBL/GenBank/DDBJ whole genome shotgun (WGS) entry which is preliminary data.</text>
</comment>
<dbReference type="OrthoDB" id="9787072at2"/>
<keyword evidence="7" id="KW-1185">Reference proteome</keyword>
<dbReference type="EMBL" id="BAHC01000082">
    <property type="protein sequence ID" value="GAB90053.1"/>
    <property type="molecule type" value="Genomic_DNA"/>
</dbReference>
<dbReference type="GO" id="GO:0006629">
    <property type="term" value="P:lipid metabolic process"/>
    <property type="evidence" value="ECO:0007669"/>
    <property type="project" value="UniProtKB-KW"/>
</dbReference>
<dbReference type="STRING" id="1108045.GORHZ_082_00030"/>
<gene>
    <name evidence="6" type="ORF">GORHZ_082_00030</name>
</gene>
<dbReference type="eggNOG" id="COG3176">
    <property type="taxonomic scope" value="Bacteria"/>
</dbReference>
<comment type="pathway">
    <text evidence="1">Lipid metabolism.</text>
</comment>
<dbReference type="PANTHER" id="PTHR37323">
    <property type="entry name" value="GCN5-RELATED N-ACETYLTRANSFERASE"/>
    <property type="match status" value="1"/>
</dbReference>
<organism evidence="6 7">
    <name type="scientific">Gordonia rhizosphera NBRC 16068</name>
    <dbReference type="NCBI Taxonomy" id="1108045"/>
    <lineage>
        <taxon>Bacteria</taxon>
        <taxon>Bacillati</taxon>
        <taxon>Actinomycetota</taxon>
        <taxon>Actinomycetes</taxon>
        <taxon>Mycobacteriales</taxon>
        <taxon>Gordoniaceae</taxon>
        <taxon>Gordonia</taxon>
    </lineage>
</organism>
<accession>K6V244</accession>
<reference evidence="6 7" key="1">
    <citation type="submission" date="2012-08" db="EMBL/GenBank/DDBJ databases">
        <title>Whole genome shotgun sequence of Gordonia rhizosphera NBRC 16068.</title>
        <authorList>
            <person name="Takarada H."/>
            <person name="Isaki S."/>
            <person name="Hosoyama A."/>
            <person name="Tsuchikane K."/>
            <person name="Katsumata H."/>
            <person name="Baba S."/>
            <person name="Ohji S."/>
            <person name="Yamazaki S."/>
            <person name="Fujita N."/>
        </authorList>
    </citation>
    <scope>NUCLEOTIDE SEQUENCE [LARGE SCALE GENOMIC DNA]</scope>
    <source>
        <strain evidence="6 7">NBRC 16068</strain>
    </source>
</reference>
<evidence type="ECO:0000256" key="2">
    <source>
        <dbReference type="ARBA" id="ARBA00022516"/>
    </source>
</evidence>